<protein>
    <recommendedName>
        <fullName evidence="4">Major facilitator superfamily (MFS) profile domain-containing protein</fullName>
    </recommendedName>
</protein>
<organism evidence="2 3">
    <name type="scientific">Punica granatum</name>
    <name type="common">Pomegranate</name>
    <dbReference type="NCBI Taxonomy" id="22663"/>
    <lineage>
        <taxon>Eukaryota</taxon>
        <taxon>Viridiplantae</taxon>
        <taxon>Streptophyta</taxon>
        <taxon>Embryophyta</taxon>
        <taxon>Tracheophyta</taxon>
        <taxon>Spermatophyta</taxon>
        <taxon>Magnoliopsida</taxon>
        <taxon>eudicotyledons</taxon>
        <taxon>Gunneridae</taxon>
        <taxon>Pentapetalae</taxon>
        <taxon>rosids</taxon>
        <taxon>malvids</taxon>
        <taxon>Myrtales</taxon>
        <taxon>Lythraceae</taxon>
        <taxon>Punica</taxon>
    </lineage>
</organism>
<evidence type="ECO:0008006" key="4">
    <source>
        <dbReference type="Google" id="ProtNLM"/>
    </source>
</evidence>
<sequence length="104" mass="11058">MSARRVNGGWITFPFITGTVALVALAGNGWTANLMVYLIEEFNMKSIAAAQIWTAFSGSSSLLPILGAIVADSYAGCFTVIAASTLISLLARQSLHRHLKLLTS</sequence>
<dbReference type="AlphaFoldDB" id="A0A2I0JF94"/>
<evidence type="ECO:0000256" key="1">
    <source>
        <dbReference type="SAM" id="Phobius"/>
    </source>
</evidence>
<accession>A0A2I0JF94</accession>
<dbReference type="Gene3D" id="1.20.1250.20">
    <property type="entry name" value="MFS general substrate transporter like domains"/>
    <property type="match status" value="1"/>
</dbReference>
<feature type="transmembrane region" description="Helical" evidence="1">
    <location>
        <begin position="73"/>
        <end position="91"/>
    </location>
</feature>
<reference evidence="2 3" key="1">
    <citation type="submission" date="2017-11" db="EMBL/GenBank/DDBJ databases">
        <title>De-novo sequencing of pomegranate (Punica granatum L.) genome.</title>
        <authorList>
            <person name="Akparov Z."/>
            <person name="Amiraslanov A."/>
            <person name="Hajiyeva S."/>
            <person name="Abbasov M."/>
            <person name="Kaur K."/>
            <person name="Hamwieh A."/>
            <person name="Solovyev V."/>
            <person name="Salamov A."/>
            <person name="Braich B."/>
            <person name="Kosarev P."/>
            <person name="Mahmoud A."/>
            <person name="Hajiyev E."/>
            <person name="Babayeva S."/>
            <person name="Izzatullayeva V."/>
            <person name="Mammadov A."/>
            <person name="Mammadov A."/>
            <person name="Sharifova S."/>
            <person name="Ojaghi J."/>
            <person name="Eynullazada K."/>
            <person name="Bayramov B."/>
            <person name="Abdulazimova A."/>
            <person name="Shahmuradov I."/>
        </authorList>
    </citation>
    <scope>NUCLEOTIDE SEQUENCE [LARGE SCALE GENOMIC DNA]</scope>
    <source>
        <strain evidence="3">cv. AG2017</strain>
        <tissue evidence="2">Leaf</tissue>
    </source>
</reference>
<evidence type="ECO:0000313" key="2">
    <source>
        <dbReference type="EMBL" id="PKI54935.1"/>
    </source>
</evidence>
<proteinExistence type="predicted"/>
<dbReference type="Proteomes" id="UP000233551">
    <property type="component" value="Unassembled WGS sequence"/>
</dbReference>
<keyword evidence="1" id="KW-1133">Transmembrane helix</keyword>
<dbReference type="InterPro" id="IPR036259">
    <property type="entry name" value="MFS_trans_sf"/>
</dbReference>
<evidence type="ECO:0000313" key="3">
    <source>
        <dbReference type="Proteomes" id="UP000233551"/>
    </source>
</evidence>
<name>A0A2I0JF94_PUNGR</name>
<feature type="transmembrane region" description="Helical" evidence="1">
    <location>
        <begin position="12"/>
        <end position="39"/>
    </location>
</feature>
<dbReference type="PANTHER" id="PTHR11654">
    <property type="entry name" value="OLIGOPEPTIDE TRANSPORTER-RELATED"/>
    <property type="match status" value="1"/>
</dbReference>
<gene>
    <name evidence="2" type="ORF">CRG98_024668</name>
</gene>
<dbReference type="STRING" id="22663.A0A2I0JF94"/>
<keyword evidence="3" id="KW-1185">Reference proteome</keyword>
<keyword evidence="1" id="KW-0812">Transmembrane</keyword>
<dbReference type="EMBL" id="PGOL01001744">
    <property type="protein sequence ID" value="PKI54935.1"/>
    <property type="molecule type" value="Genomic_DNA"/>
</dbReference>
<keyword evidence="1" id="KW-0472">Membrane</keyword>
<comment type="caution">
    <text evidence="2">The sequence shown here is derived from an EMBL/GenBank/DDBJ whole genome shotgun (WGS) entry which is preliminary data.</text>
</comment>